<accession>A0A8H5C003</accession>
<dbReference type="AlphaFoldDB" id="A0A8H5C003"/>
<comment type="caution">
    <text evidence="2">The sequence shown here is derived from an EMBL/GenBank/DDBJ whole genome shotgun (WGS) entry which is preliminary data.</text>
</comment>
<evidence type="ECO:0000313" key="3">
    <source>
        <dbReference type="Proteomes" id="UP000541558"/>
    </source>
</evidence>
<evidence type="ECO:0000256" key="1">
    <source>
        <dbReference type="SAM" id="MobiDB-lite"/>
    </source>
</evidence>
<dbReference type="EMBL" id="JAACJK010000110">
    <property type="protein sequence ID" value="KAF5332595.1"/>
    <property type="molecule type" value="Genomic_DNA"/>
</dbReference>
<name>A0A8H5C003_9AGAR</name>
<dbReference type="Proteomes" id="UP000541558">
    <property type="component" value="Unassembled WGS sequence"/>
</dbReference>
<protein>
    <submittedName>
        <fullName evidence="2">Uncharacterized protein</fullName>
    </submittedName>
</protein>
<sequence>MPAGLPHRPVALGTPPALVTSSSCRARPSDRPAPAFPSRWTCPRRGRVYGTTRCSPHPGPIVASRTVQQPAPTCHTRVQRRRGCPTAFYHVPLASNDAEDLLTPPTTPPALHQLAKRVYPLPNASNDVAFGQCQMRPTTWHPSSESLASNDATGLALPPTTSGHPSLSTPCTSNDLEQPHLDSIPGTSRPTTQKRSPPRPTTPKTPTTTMSPPRPTAPKTS</sequence>
<feature type="compositionally biased region" description="Polar residues" evidence="1">
    <location>
        <begin position="159"/>
        <end position="176"/>
    </location>
</feature>
<feature type="compositionally biased region" description="Polar residues" evidence="1">
    <location>
        <begin position="136"/>
        <end position="152"/>
    </location>
</feature>
<feature type="region of interest" description="Disordered" evidence="1">
    <location>
        <begin position="1"/>
        <end position="37"/>
    </location>
</feature>
<organism evidence="2 3">
    <name type="scientific">Ephemerocybe angulata</name>
    <dbReference type="NCBI Taxonomy" id="980116"/>
    <lineage>
        <taxon>Eukaryota</taxon>
        <taxon>Fungi</taxon>
        <taxon>Dikarya</taxon>
        <taxon>Basidiomycota</taxon>
        <taxon>Agaricomycotina</taxon>
        <taxon>Agaricomycetes</taxon>
        <taxon>Agaricomycetidae</taxon>
        <taxon>Agaricales</taxon>
        <taxon>Agaricineae</taxon>
        <taxon>Psathyrellaceae</taxon>
        <taxon>Ephemerocybe</taxon>
    </lineage>
</organism>
<keyword evidence="3" id="KW-1185">Reference proteome</keyword>
<evidence type="ECO:0000313" key="2">
    <source>
        <dbReference type="EMBL" id="KAF5332595.1"/>
    </source>
</evidence>
<dbReference type="OrthoDB" id="3131859at2759"/>
<gene>
    <name evidence="2" type="ORF">D9611_005247</name>
</gene>
<feature type="region of interest" description="Disordered" evidence="1">
    <location>
        <begin position="136"/>
        <end position="221"/>
    </location>
</feature>
<reference evidence="2 3" key="1">
    <citation type="journal article" date="2020" name="ISME J.">
        <title>Uncovering the hidden diversity of litter-decomposition mechanisms in mushroom-forming fungi.</title>
        <authorList>
            <person name="Floudas D."/>
            <person name="Bentzer J."/>
            <person name="Ahren D."/>
            <person name="Johansson T."/>
            <person name="Persson P."/>
            <person name="Tunlid A."/>
        </authorList>
    </citation>
    <scope>NUCLEOTIDE SEQUENCE [LARGE SCALE GENOMIC DNA]</scope>
    <source>
        <strain evidence="2 3">CBS 175.51</strain>
    </source>
</reference>
<proteinExistence type="predicted"/>
<feature type="compositionally biased region" description="Pro residues" evidence="1">
    <location>
        <begin position="212"/>
        <end position="221"/>
    </location>
</feature>